<evidence type="ECO:0000313" key="2">
    <source>
        <dbReference type="Proteomes" id="UP001595803"/>
    </source>
</evidence>
<gene>
    <name evidence="1" type="ORF">ACFOSB_21470</name>
</gene>
<protein>
    <submittedName>
        <fullName evidence="1">DUF3293 domain-containing protein</fullName>
    </submittedName>
</protein>
<accession>A0ABV7ZF71</accession>
<comment type="caution">
    <text evidence="1">The sequence shown here is derived from an EMBL/GenBank/DDBJ whole genome shotgun (WGS) entry which is preliminary data.</text>
</comment>
<name>A0ABV7ZF71_9DEIO</name>
<reference evidence="2" key="1">
    <citation type="journal article" date="2019" name="Int. J. Syst. Evol. Microbiol.">
        <title>The Global Catalogue of Microorganisms (GCM) 10K type strain sequencing project: providing services to taxonomists for standard genome sequencing and annotation.</title>
        <authorList>
            <consortium name="The Broad Institute Genomics Platform"/>
            <consortium name="The Broad Institute Genome Sequencing Center for Infectious Disease"/>
            <person name="Wu L."/>
            <person name="Ma J."/>
        </authorList>
    </citation>
    <scope>NUCLEOTIDE SEQUENCE [LARGE SCALE GENOMIC DNA]</scope>
    <source>
        <strain evidence="2">CCTCC AB 2017081</strain>
    </source>
</reference>
<proteinExistence type="predicted"/>
<keyword evidence="2" id="KW-1185">Reference proteome</keyword>
<dbReference type="InterPro" id="IPR021710">
    <property type="entry name" value="DUF3293"/>
</dbReference>
<dbReference type="EMBL" id="JBHRZG010000024">
    <property type="protein sequence ID" value="MFC3835440.1"/>
    <property type="molecule type" value="Genomic_DNA"/>
</dbReference>
<dbReference type="RefSeq" id="WP_322474566.1">
    <property type="nucleotide sequence ID" value="NZ_JBHRZG010000024.1"/>
</dbReference>
<sequence length="119" mass="12555">MPTEWTPPWAAGGAPWAIVTAWNPGGQRHPDAVNRRAACQLRRAWTGEAVPVVNGAAPWAEEALLLPGARLRDAAALGRQFGQAAVLWGAGGRVAVVWLGPVVVERCWAMPVGPYTGSP</sequence>
<organism evidence="1 2">
    <name type="scientific">Deinococcus rufus</name>
    <dbReference type="NCBI Taxonomy" id="2136097"/>
    <lineage>
        <taxon>Bacteria</taxon>
        <taxon>Thermotogati</taxon>
        <taxon>Deinococcota</taxon>
        <taxon>Deinococci</taxon>
        <taxon>Deinococcales</taxon>
        <taxon>Deinococcaceae</taxon>
        <taxon>Deinococcus</taxon>
    </lineage>
</organism>
<evidence type="ECO:0000313" key="1">
    <source>
        <dbReference type="EMBL" id="MFC3835440.1"/>
    </source>
</evidence>
<dbReference type="Proteomes" id="UP001595803">
    <property type="component" value="Unassembled WGS sequence"/>
</dbReference>
<dbReference type="Pfam" id="PF11697">
    <property type="entry name" value="DUF3293"/>
    <property type="match status" value="1"/>
</dbReference>